<dbReference type="InterPro" id="IPR036188">
    <property type="entry name" value="FAD/NAD-bd_sf"/>
</dbReference>
<dbReference type="InterPro" id="IPR006076">
    <property type="entry name" value="FAD-dep_OxRdtase"/>
</dbReference>
<dbReference type="GO" id="GO:0016491">
    <property type="term" value="F:oxidoreductase activity"/>
    <property type="evidence" value="ECO:0007669"/>
    <property type="project" value="UniProtKB-KW"/>
</dbReference>
<dbReference type="Proteomes" id="UP001596109">
    <property type="component" value="Unassembled WGS sequence"/>
</dbReference>
<gene>
    <name evidence="3" type="ORF">ACFPRA_08555</name>
</gene>
<protein>
    <submittedName>
        <fullName evidence="3">NAD(P)/FAD-dependent oxidoreductase</fullName>
        <ecNumber evidence="3">1.-.-.-</ecNumber>
    </submittedName>
</protein>
<dbReference type="PANTHER" id="PTHR13847:SF287">
    <property type="entry name" value="FAD-DEPENDENT OXIDOREDUCTASE DOMAIN-CONTAINING PROTEIN 1"/>
    <property type="match status" value="1"/>
</dbReference>
<proteinExistence type="predicted"/>
<dbReference type="SUPFAM" id="SSF51905">
    <property type="entry name" value="FAD/NAD(P)-binding domain"/>
    <property type="match status" value="1"/>
</dbReference>
<evidence type="ECO:0000313" key="3">
    <source>
        <dbReference type="EMBL" id="MFC5588936.1"/>
    </source>
</evidence>
<organism evidence="3 4">
    <name type="scientific">Sporosarcina soli</name>
    <dbReference type="NCBI Taxonomy" id="334736"/>
    <lineage>
        <taxon>Bacteria</taxon>
        <taxon>Bacillati</taxon>
        <taxon>Bacillota</taxon>
        <taxon>Bacilli</taxon>
        <taxon>Bacillales</taxon>
        <taxon>Caryophanaceae</taxon>
        <taxon>Sporosarcina</taxon>
    </lineage>
</organism>
<dbReference type="EMBL" id="JBHSNO010000005">
    <property type="protein sequence ID" value="MFC5588936.1"/>
    <property type="molecule type" value="Genomic_DNA"/>
</dbReference>
<keyword evidence="1 3" id="KW-0560">Oxidoreductase</keyword>
<dbReference type="SUPFAM" id="SSF54373">
    <property type="entry name" value="FAD-linked reductases, C-terminal domain"/>
    <property type="match status" value="1"/>
</dbReference>
<name>A0ABW0TJJ1_9BACL</name>
<dbReference type="Gene3D" id="3.50.50.60">
    <property type="entry name" value="FAD/NAD(P)-binding domain"/>
    <property type="match status" value="1"/>
</dbReference>
<evidence type="ECO:0000259" key="2">
    <source>
        <dbReference type="Pfam" id="PF01266"/>
    </source>
</evidence>
<keyword evidence="4" id="KW-1185">Reference proteome</keyword>
<dbReference type="Pfam" id="PF01266">
    <property type="entry name" value="DAO"/>
    <property type="match status" value="1"/>
</dbReference>
<feature type="domain" description="FAD dependent oxidoreductase" evidence="2">
    <location>
        <begin position="9"/>
        <end position="366"/>
    </location>
</feature>
<evidence type="ECO:0000313" key="4">
    <source>
        <dbReference type="Proteomes" id="UP001596109"/>
    </source>
</evidence>
<accession>A0ABW0TJJ1</accession>
<dbReference type="EC" id="1.-.-.-" evidence="3"/>
<dbReference type="RefSeq" id="WP_381432722.1">
    <property type="nucleotide sequence ID" value="NZ_JBHSNO010000005.1"/>
</dbReference>
<dbReference type="PANTHER" id="PTHR13847">
    <property type="entry name" value="SARCOSINE DEHYDROGENASE-RELATED"/>
    <property type="match status" value="1"/>
</dbReference>
<evidence type="ECO:0000256" key="1">
    <source>
        <dbReference type="ARBA" id="ARBA00023002"/>
    </source>
</evidence>
<comment type="caution">
    <text evidence="3">The sequence shown here is derived from an EMBL/GenBank/DDBJ whole genome shotgun (WGS) entry which is preliminary data.</text>
</comment>
<reference evidence="4" key="1">
    <citation type="journal article" date="2019" name="Int. J. Syst. Evol. Microbiol.">
        <title>The Global Catalogue of Microorganisms (GCM) 10K type strain sequencing project: providing services to taxonomists for standard genome sequencing and annotation.</title>
        <authorList>
            <consortium name="The Broad Institute Genomics Platform"/>
            <consortium name="The Broad Institute Genome Sequencing Center for Infectious Disease"/>
            <person name="Wu L."/>
            <person name="Ma J."/>
        </authorList>
    </citation>
    <scope>NUCLEOTIDE SEQUENCE [LARGE SCALE GENOMIC DNA]</scope>
    <source>
        <strain evidence="4">CGMCC 4.1434</strain>
    </source>
</reference>
<sequence>MTQNNHAEVAIIGGGIVGCAIAYYVSKSGIDCVLIEKNDIASGTSSRCDGNVTIVDKDPGFDSLMSWKSQELTIELSNELDLPFEYRALGSLLVCENDTEMQAAKEWVNIQTAAGLKFNLLDREDLRQESPYFADDIPGGLECETDSLINPYLFCYSLIEKAKQYGLKLQTHAEVTAITKKENFTIETSKGTFTAKKVVNAAGVWAPFIGKMLDLDIPIIPRKGHIMVGARQKPVMMRNVMEFGYLMNKFGRERIVDERTEKHGVALVLEPTESQNFLLGSSRQFVGYDGRIDINVVETMARRAIRFYPKLNDFTMIRTYTGFRPWTSDHLPIVSAVDEIPGFFIAAGHEGDGISLATVTGKLIDQLIREESDTIIPIDPLRFERFSKIPSL</sequence>
<dbReference type="Gene3D" id="3.30.9.10">
    <property type="entry name" value="D-Amino Acid Oxidase, subunit A, domain 2"/>
    <property type="match status" value="1"/>
</dbReference>